<dbReference type="InterPro" id="IPR001647">
    <property type="entry name" value="HTH_TetR"/>
</dbReference>
<gene>
    <name evidence="5" type="ORF">HXA33_17100</name>
</gene>
<evidence type="ECO:0000256" key="3">
    <source>
        <dbReference type="PROSITE-ProRule" id="PRU00335"/>
    </source>
</evidence>
<feature type="domain" description="HTH tetR-type" evidence="4">
    <location>
        <begin position="2"/>
        <end position="62"/>
    </location>
</feature>
<sequence>MSKKRQDLINHAERLFYENGFHSVGLKKIITEADVALMTMYNHFTSKEELILEVLKYRELRYFSLLKELVEKNTNSKTTALLLAEGHMTWIRNHKNGCMFLRAKEEYPSEESEINQYVITHKKSLLTFLKNYNLNHQEAIRLTISLEGATSLSEVLPIEEVSQELMFTVNNLFLK</sequence>
<feature type="DNA-binding region" description="H-T-H motif" evidence="3">
    <location>
        <begin position="25"/>
        <end position="44"/>
    </location>
</feature>
<keyword evidence="6" id="KW-1185">Reference proteome</keyword>
<comment type="caution">
    <text evidence="5">The sequence shown here is derived from an EMBL/GenBank/DDBJ whole genome shotgun (WGS) entry which is preliminary data.</text>
</comment>
<dbReference type="Proteomes" id="UP001057753">
    <property type="component" value="Unassembled WGS sequence"/>
</dbReference>
<evidence type="ECO:0000256" key="2">
    <source>
        <dbReference type="ARBA" id="ARBA00023125"/>
    </source>
</evidence>
<proteinExistence type="predicted"/>
<dbReference type="InterPro" id="IPR009057">
    <property type="entry name" value="Homeodomain-like_sf"/>
</dbReference>
<dbReference type="Pfam" id="PF00440">
    <property type="entry name" value="TetR_N"/>
    <property type="match status" value="1"/>
</dbReference>
<dbReference type="PANTHER" id="PTHR43479">
    <property type="entry name" value="ACREF/ENVCD OPERON REPRESSOR-RELATED"/>
    <property type="match status" value="1"/>
</dbReference>
<keyword evidence="2 3" id="KW-0238">DNA-binding</keyword>
<protein>
    <submittedName>
        <fullName evidence="5">TetR/AcrR family transcriptional regulator</fullName>
    </submittedName>
</protein>
<dbReference type="SUPFAM" id="SSF46689">
    <property type="entry name" value="Homeodomain-like"/>
    <property type="match status" value="1"/>
</dbReference>
<organism evidence="5 6">
    <name type="scientific">Salipaludibacillus agaradhaerens</name>
    <name type="common">Bacillus agaradhaerens</name>
    <dbReference type="NCBI Taxonomy" id="76935"/>
    <lineage>
        <taxon>Bacteria</taxon>
        <taxon>Bacillati</taxon>
        <taxon>Bacillota</taxon>
        <taxon>Bacilli</taxon>
        <taxon>Bacillales</taxon>
        <taxon>Bacillaceae</taxon>
    </lineage>
</organism>
<dbReference type="RefSeq" id="WP_257822617.1">
    <property type="nucleotide sequence ID" value="NZ_JABXYM010000001.1"/>
</dbReference>
<keyword evidence="1" id="KW-0678">Repressor</keyword>
<evidence type="ECO:0000313" key="5">
    <source>
        <dbReference type="EMBL" id="MCR6098254.1"/>
    </source>
</evidence>
<dbReference type="AlphaFoldDB" id="A0A9Q4G0W8"/>
<dbReference type="PRINTS" id="PR00455">
    <property type="entry name" value="HTHTETR"/>
</dbReference>
<evidence type="ECO:0000313" key="6">
    <source>
        <dbReference type="Proteomes" id="UP001057753"/>
    </source>
</evidence>
<dbReference type="GO" id="GO:0003677">
    <property type="term" value="F:DNA binding"/>
    <property type="evidence" value="ECO:0007669"/>
    <property type="project" value="UniProtKB-UniRule"/>
</dbReference>
<name>A0A9Q4G0W8_SALAG</name>
<reference evidence="5" key="1">
    <citation type="submission" date="2020-06" db="EMBL/GenBank/DDBJ databases">
        <title>Insight into the genomes of haloalkaliphilic bacilli from Kenyan soda lakes.</title>
        <authorList>
            <person name="Mwirichia R."/>
            <person name="Villamizar G.C."/>
            <person name="Poehlein A."/>
            <person name="Mugweru J."/>
            <person name="Kipnyargis A."/>
            <person name="Kiplimo D."/>
            <person name="Orwa P."/>
            <person name="Daniel R."/>
        </authorList>
    </citation>
    <scope>NUCLEOTIDE SEQUENCE</scope>
    <source>
        <strain evidence="5">B1096_S55</strain>
    </source>
</reference>
<evidence type="ECO:0000256" key="1">
    <source>
        <dbReference type="ARBA" id="ARBA00022491"/>
    </source>
</evidence>
<dbReference type="PANTHER" id="PTHR43479:SF11">
    <property type="entry name" value="ACREF_ENVCD OPERON REPRESSOR-RELATED"/>
    <property type="match status" value="1"/>
</dbReference>
<evidence type="ECO:0000259" key="4">
    <source>
        <dbReference type="PROSITE" id="PS50977"/>
    </source>
</evidence>
<accession>A0A9Q4G0W8</accession>
<dbReference type="PROSITE" id="PS50977">
    <property type="entry name" value="HTH_TETR_2"/>
    <property type="match status" value="1"/>
</dbReference>
<dbReference type="EMBL" id="JABXYM010000001">
    <property type="protein sequence ID" value="MCR6098254.1"/>
    <property type="molecule type" value="Genomic_DNA"/>
</dbReference>
<dbReference type="Gene3D" id="1.10.357.10">
    <property type="entry name" value="Tetracycline Repressor, domain 2"/>
    <property type="match status" value="1"/>
</dbReference>
<dbReference type="InterPro" id="IPR050624">
    <property type="entry name" value="HTH-type_Tx_Regulator"/>
</dbReference>